<dbReference type="InterPro" id="IPR036404">
    <property type="entry name" value="Jacalin-like_lectin_dom_sf"/>
</dbReference>
<protein>
    <recommendedName>
        <fullName evidence="2">DUF7600 domain-containing protein</fullName>
    </recommendedName>
</protein>
<dbReference type="AlphaFoldDB" id="A0A2G5I2J4"/>
<evidence type="ECO:0000256" key="1">
    <source>
        <dbReference type="SAM" id="MobiDB-lite"/>
    </source>
</evidence>
<feature type="compositionally biased region" description="Acidic residues" evidence="1">
    <location>
        <begin position="602"/>
        <end position="613"/>
    </location>
</feature>
<evidence type="ECO:0000259" key="2">
    <source>
        <dbReference type="Pfam" id="PF24539"/>
    </source>
</evidence>
<dbReference type="OrthoDB" id="3646162at2759"/>
<reference evidence="3 4" key="1">
    <citation type="submission" date="2015-10" db="EMBL/GenBank/DDBJ databases">
        <title>The cercosporin biosynthetic gene cluster was horizontally transferred to several fungal lineages and shown to be expanded in Cercospora beticola based on microsynteny with recipient genomes.</title>
        <authorList>
            <person name="De Jonge R."/>
            <person name="Ebert M.K."/>
            <person name="Suttle J.C."/>
            <person name="Jurick Ii W.M."/>
            <person name="Secor G.A."/>
            <person name="Thomma B.P."/>
            <person name="Van De Peer Y."/>
            <person name="Bolton M.D."/>
        </authorList>
    </citation>
    <scope>NUCLEOTIDE SEQUENCE [LARGE SCALE GENOMIC DNA]</scope>
    <source>
        <strain evidence="3 4">09-40</strain>
    </source>
</reference>
<accession>A0A2G5I2J4</accession>
<dbReference type="EMBL" id="LKMD01000101">
    <property type="protein sequence ID" value="PIA98723.1"/>
    <property type="molecule type" value="Genomic_DNA"/>
</dbReference>
<dbReference type="Pfam" id="PF24539">
    <property type="entry name" value="DUF7600"/>
    <property type="match status" value="1"/>
</dbReference>
<dbReference type="Proteomes" id="UP000230605">
    <property type="component" value="Chromosome 3"/>
</dbReference>
<feature type="region of interest" description="Disordered" evidence="1">
    <location>
        <begin position="599"/>
        <end position="618"/>
    </location>
</feature>
<comment type="caution">
    <text evidence="3">The sequence shown here is derived from an EMBL/GenBank/DDBJ whole genome shotgun (WGS) entry which is preliminary data.</text>
</comment>
<evidence type="ECO:0000313" key="3">
    <source>
        <dbReference type="EMBL" id="PIA98723.1"/>
    </source>
</evidence>
<gene>
    <name evidence="3" type="ORF">CB0940_03734</name>
</gene>
<proteinExistence type="predicted"/>
<feature type="domain" description="DUF7600" evidence="2">
    <location>
        <begin position="300"/>
        <end position="432"/>
    </location>
</feature>
<name>A0A2G5I2J4_CERBT</name>
<evidence type="ECO:0000313" key="4">
    <source>
        <dbReference type="Proteomes" id="UP000230605"/>
    </source>
</evidence>
<dbReference type="SUPFAM" id="SSF51101">
    <property type="entry name" value="Mannose-binding lectins"/>
    <property type="match status" value="1"/>
</dbReference>
<organism evidence="3 4">
    <name type="scientific">Cercospora beticola</name>
    <name type="common">Sugarbeet leaf spot fungus</name>
    <dbReference type="NCBI Taxonomy" id="122368"/>
    <lineage>
        <taxon>Eukaryota</taxon>
        <taxon>Fungi</taxon>
        <taxon>Dikarya</taxon>
        <taxon>Ascomycota</taxon>
        <taxon>Pezizomycotina</taxon>
        <taxon>Dothideomycetes</taxon>
        <taxon>Dothideomycetidae</taxon>
        <taxon>Mycosphaerellales</taxon>
        <taxon>Mycosphaerellaceae</taxon>
        <taxon>Cercospora</taxon>
    </lineage>
</organism>
<sequence>MKKPGFTGVGVHLHANLALYTAPIDPEETWRNPELGDMIVTIPVMSQEPDLRAHGYLLHDVCFELLARYVDQELDIDRLFELCRSVPYSAECRGLTWDHCYGGLIKRDDQFSFPWEEKYRAADLSEVPQFPAQQYVQADPWSIDLVPLSKAVVNDPPKGPTEDALVSDCFAQLPFELREMIAVLLNTQEMLNLQSAVRSFLPMFESKRFWVSRYWSGNDRGFFFEVLGFKNKYCLRALWKATANQMKNSLFNRARIWSIVRTIVPLIDTRITPPTSNPPLGISSSIETQQCVGLLPTSPTASSRGCYTTTYRRMAWPKEVVRLAVSLADTGGDKYISGFQLTTKDGSSICTGYMFPEQLSCTIDSEVTGFLVAIGSRGLHAIRILLKSGWKSPWLGDPTDVPITHRLASIDPLLQLRIGFDAFKITRFQVVNARDSNNLLLDNKRIVDPRNKRGIVDLRRSATWYPGPPPPDLHLLPRHARLPLGFRPIYWGHFGGPEGKHLKYLTAVWVRRRQSINHIEFEYADGAPIALRHCLGRHEDTTTDEWERCSIDGRAGERIESISVSFGPPWDHDEDQEVDPDVLWALQIKTTLGRRFSFVPRDEEENESGEEDEPSWRPEIKFTKLPMVDHTVITGLFATQHPTLGFTDLGLMTEVCPESIKSERDTEPRGRN</sequence>
<dbReference type="InterPro" id="IPR056021">
    <property type="entry name" value="DUF7600"/>
</dbReference>